<feature type="compositionally biased region" description="Polar residues" evidence="1">
    <location>
        <begin position="41"/>
        <end position="51"/>
    </location>
</feature>
<accession>A0A2Z7CEF9</accession>
<feature type="compositionally biased region" description="Polar residues" evidence="1">
    <location>
        <begin position="1"/>
        <end position="21"/>
    </location>
</feature>
<dbReference type="EMBL" id="KQ998230">
    <property type="protein sequence ID" value="KZV43040.1"/>
    <property type="molecule type" value="Genomic_DNA"/>
</dbReference>
<evidence type="ECO:0000256" key="1">
    <source>
        <dbReference type="SAM" id="MobiDB-lite"/>
    </source>
</evidence>
<protein>
    <submittedName>
        <fullName evidence="2">Uncharacterized protein</fullName>
    </submittedName>
</protein>
<name>A0A2Z7CEF9_9LAMI</name>
<sequence>MGSNPSTESNIKQQMESNRQYANAMRENKATTEHREPKISRNCSSTDTDQLNNSTTVAMGCNKATTEHREPKISRNCSSTDTDQLNNSTTVATGCVYMGAIHSSQHTAPEAKHSSTRCCSTHEMWELPTALIVANRSQQGDEVRELPAQPLTVRVDAQLANLWRVGL</sequence>
<evidence type="ECO:0000313" key="2">
    <source>
        <dbReference type="EMBL" id="KZV43040.1"/>
    </source>
</evidence>
<keyword evidence="3" id="KW-1185">Reference proteome</keyword>
<gene>
    <name evidence="2" type="ORF">F511_41002</name>
</gene>
<proteinExistence type="predicted"/>
<dbReference type="Proteomes" id="UP000250235">
    <property type="component" value="Unassembled WGS sequence"/>
</dbReference>
<dbReference type="AlphaFoldDB" id="A0A2Z7CEF9"/>
<evidence type="ECO:0000313" key="3">
    <source>
        <dbReference type="Proteomes" id="UP000250235"/>
    </source>
</evidence>
<feature type="region of interest" description="Disordered" evidence="1">
    <location>
        <begin position="1"/>
        <end position="51"/>
    </location>
</feature>
<reference evidence="2 3" key="1">
    <citation type="journal article" date="2015" name="Proc. Natl. Acad. Sci. U.S.A.">
        <title>The resurrection genome of Boea hygrometrica: A blueprint for survival of dehydration.</title>
        <authorList>
            <person name="Xiao L."/>
            <person name="Yang G."/>
            <person name="Zhang L."/>
            <person name="Yang X."/>
            <person name="Zhao S."/>
            <person name="Ji Z."/>
            <person name="Zhou Q."/>
            <person name="Hu M."/>
            <person name="Wang Y."/>
            <person name="Chen M."/>
            <person name="Xu Y."/>
            <person name="Jin H."/>
            <person name="Xiao X."/>
            <person name="Hu G."/>
            <person name="Bao F."/>
            <person name="Hu Y."/>
            <person name="Wan P."/>
            <person name="Li L."/>
            <person name="Deng X."/>
            <person name="Kuang T."/>
            <person name="Xiang C."/>
            <person name="Zhu J.K."/>
            <person name="Oliver M.J."/>
            <person name="He Y."/>
        </authorList>
    </citation>
    <scope>NUCLEOTIDE SEQUENCE [LARGE SCALE GENOMIC DNA]</scope>
    <source>
        <strain evidence="3">cv. XS01</strain>
    </source>
</reference>
<organism evidence="2 3">
    <name type="scientific">Dorcoceras hygrometricum</name>
    <dbReference type="NCBI Taxonomy" id="472368"/>
    <lineage>
        <taxon>Eukaryota</taxon>
        <taxon>Viridiplantae</taxon>
        <taxon>Streptophyta</taxon>
        <taxon>Embryophyta</taxon>
        <taxon>Tracheophyta</taxon>
        <taxon>Spermatophyta</taxon>
        <taxon>Magnoliopsida</taxon>
        <taxon>eudicotyledons</taxon>
        <taxon>Gunneridae</taxon>
        <taxon>Pentapetalae</taxon>
        <taxon>asterids</taxon>
        <taxon>lamiids</taxon>
        <taxon>Lamiales</taxon>
        <taxon>Gesneriaceae</taxon>
        <taxon>Didymocarpoideae</taxon>
        <taxon>Trichosporeae</taxon>
        <taxon>Loxocarpinae</taxon>
        <taxon>Dorcoceras</taxon>
    </lineage>
</organism>
<feature type="compositionally biased region" description="Basic and acidic residues" evidence="1">
    <location>
        <begin position="26"/>
        <end position="39"/>
    </location>
</feature>